<accession>A0ACC2DAE9</accession>
<reference evidence="2" key="1">
    <citation type="journal article" date="2024" name="Proc. Natl. Acad. Sci. U.S.A.">
        <title>Extraordinary preservation of gene collinearity over three hundred million years revealed in homosporous lycophytes.</title>
        <authorList>
            <person name="Li C."/>
            <person name="Wickell D."/>
            <person name="Kuo L.Y."/>
            <person name="Chen X."/>
            <person name="Nie B."/>
            <person name="Liao X."/>
            <person name="Peng D."/>
            <person name="Ji J."/>
            <person name="Jenkins J."/>
            <person name="Williams M."/>
            <person name="Shu S."/>
            <person name="Plott C."/>
            <person name="Barry K."/>
            <person name="Rajasekar S."/>
            <person name="Grimwood J."/>
            <person name="Han X."/>
            <person name="Sun S."/>
            <person name="Hou Z."/>
            <person name="He W."/>
            <person name="Dai G."/>
            <person name="Sun C."/>
            <person name="Schmutz J."/>
            <person name="Leebens-Mack J.H."/>
            <person name="Li F.W."/>
            <person name="Wang L."/>
        </authorList>
    </citation>
    <scope>NUCLEOTIDE SEQUENCE [LARGE SCALE GENOMIC DNA]</scope>
    <source>
        <strain evidence="2">cv. PW_Plant_1</strain>
    </source>
</reference>
<gene>
    <name evidence="1" type="ORF">O6H91_07G125100</name>
</gene>
<organism evidence="1 2">
    <name type="scientific">Diphasiastrum complanatum</name>
    <name type="common">Issler's clubmoss</name>
    <name type="synonym">Lycopodium complanatum</name>
    <dbReference type="NCBI Taxonomy" id="34168"/>
    <lineage>
        <taxon>Eukaryota</taxon>
        <taxon>Viridiplantae</taxon>
        <taxon>Streptophyta</taxon>
        <taxon>Embryophyta</taxon>
        <taxon>Tracheophyta</taxon>
        <taxon>Lycopodiopsida</taxon>
        <taxon>Lycopodiales</taxon>
        <taxon>Lycopodiaceae</taxon>
        <taxon>Lycopodioideae</taxon>
        <taxon>Diphasiastrum</taxon>
    </lineage>
</organism>
<dbReference type="EMBL" id="CM055098">
    <property type="protein sequence ID" value="KAJ7550922.1"/>
    <property type="molecule type" value="Genomic_DNA"/>
</dbReference>
<proteinExistence type="predicted"/>
<name>A0ACC2DAE9_DIPCM</name>
<evidence type="ECO:0000313" key="2">
    <source>
        <dbReference type="Proteomes" id="UP001162992"/>
    </source>
</evidence>
<keyword evidence="2" id="KW-1185">Reference proteome</keyword>
<sequence length="138" mass="15239">MERHTVISVSVAIVGLAYIITVAQLPVVSQGFNSTFISWNWTSTQTIPGDPLWYVIDALLAKLVSNVPLTTGYNYKTNFSCGNQTAYGEMKCNQALIATDCWSCTSYLKSVVWGDTAHAIGLTAKLEDCVVHYENFEF</sequence>
<evidence type="ECO:0000313" key="1">
    <source>
        <dbReference type="EMBL" id="KAJ7550922.1"/>
    </source>
</evidence>
<dbReference type="Proteomes" id="UP001162992">
    <property type="component" value="Chromosome 7"/>
</dbReference>
<protein>
    <submittedName>
        <fullName evidence="1">Uncharacterized protein</fullName>
    </submittedName>
</protein>
<comment type="caution">
    <text evidence="1">The sequence shown here is derived from an EMBL/GenBank/DDBJ whole genome shotgun (WGS) entry which is preliminary data.</text>
</comment>